<dbReference type="KEGG" id="ffu:CLAFUR5_08037"/>
<protein>
    <submittedName>
        <fullName evidence="2">Uncharacterized protein</fullName>
    </submittedName>
</protein>
<accession>A0A9Q8LEQ0</accession>
<reference evidence="2" key="1">
    <citation type="submission" date="2021-12" db="EMBL/GenBank/DDBJ databases">
        <authorList>
            <person name="Zaccaron A."/>
            <person name="Stergiopoulos I."/>
        </authorList>
    </citation>
    <scope>NUCLEOTIDE SEQUENCE</scope>
    <source>
        <strain evidence="2">Race5_Kim</strain>
    </source>
</reference>
<keyword evidence="3" id="KW-1185">Reference proteome</keyword>
<dbReference type="RefSeq" id="XP_047759689.1">
    <property type="nucleotide sequence ID" value="XM_047907185.1"/>
</dbReference>
<dbReference type="OMA" id="CAFLATE"/>
<evidence type="ECO:0000256" key="1">
    <source>
        <dbReference type="SAM" id="MobiDB-lite"/>
    </source>
</evidence>
<organism evidence="2 3">
    <name type="scientific">Passalora fulva</name>
    <name type="common">Tomato leaf mold</name>
    <name type="synonym">Cladosporium fulvum</name>
    <dbReference type="NCBI Taxonomy" id="5499"/>
    <lineage>
        <taxon>Eukaryota</taxon>
        <taxon>Fungi</taxon>
        <taxon>Dikarya</taxon>
        <taxon>Ascomycota</taxon>
        <taxon>Pezizomycotina</taxon>
        <taxon>Dothideomycetes</taxon>
        <taxon>Dothideomycetidae</taxon>
        <taxon>Mycosphaerellales</taxon>
        <taxon>Mycosphaerellaceae</taxon>
        <taxon>Fulvia</taxon>
    </lineage>
</organism>
<dbReference type="OrthoDB" id="3649942at2759"/>
<evidence type="ECO:0000313" key="3">
    <source>
        <dbReference type="Proteomes" id="UP000756132"/>
    </source>
</evidence>
<reference evidence="2" key="2">
    <citation type="journal article" date="2022" name="Microb. Genom.">
        <title>A chromosome-scale genome assembly of the tomato pathogen Cladosporium fulvum reveals a compartmentalized genome architecture and the presence of a dispensable chromosome.</title>
        <authorList>
            <person name="Zaccaron A.Z."/>
            <person name="Chen L.H."/>
            <person name="Samaras A."/>
            <person name="Stergiopoulos I."/>
        </authorList>
    </citation>
    <scope>NUCLEOTIDE SEQUENCE</scope>
    <source>
        <strain evidence="2">Race5_Kim</strain>
    </source>
</reference>
<evidence type="ECO:0000313" key="2">
    <source>
        <dbReference type="EMBL" id="UJO15323.1"/>
    </source>
</evidence>
<dbReference type="AlphaFoldDB" id="A0A9Q8LEQ0"/>
<dbReference type="EMBL" id="CP090165">
    <property type="protein sequence ID" value="UJO15323.1"/>
    <property type="molecule type" value="Genomic_DNA"/>
</dbReference>
<dbReference type="GeneID" id="71987915"/>
<name>A0A9Q8LEQ0_PASFU</name>
<dbReference type="Proteomes" id="UP000756132">
    <property type="component" value="Chromosome 3"/>
</dbReference>
<gene>
    <name evidence="2" type="ORF">CLAFUR5_08037</name>
</gene>
<feature type="region of interest" description="Disordered" evidence="1">
    <location>
        <begin position="75"/>
        <end position="129"/>
    </location>
</feature>
<sequence length="129" mass="13640">MAPAKEAINTTKLSFTVAQKVCTPKALEQLACAFLATEDLYAFDKDKAAREFGGAKPDSFKRQIWVMGKKIKDAMDSGVTGDEGEGEAPVKEKAKGRKREGGWRGGCGCGWSEEEGEEGEGGCGGGSSQ</sequence>
<proteinExistence type="predicted"/>